<dbReference type="OrthoDB" id="274691at2759"/>
<dbReference type="STRING" id="403673.A0A177WKC7"/>
<dbReference type="InterPro" id="IPR011013">
    <property type="entry name" value="Gal_mutarotase_sf_dom"/>
</dbReference>
<evidence type="ECO:0008006" key="6">
    <source>
        <dbReference type="Google" id="ProtNLM"/>
    </source>
</evidence>
<dbReference type="GO" id="GO:0033499">
    <property type="term" value="P:galactose catabolic process via UDP-galactose, Leloir pathway"/>
    <property type="evidence" value="ECO:0007669"/>
    <property type="project" value="TreeGrafter"/>
</dbReference>
<dbReference type="GO" id="GO:0006006">
    <property type="term" value="P:glucose metabolic process"/>
    <property type="evidence" value="ECO:0007669"/>
    <property type="project" value="TreeGrafter"/>
</dbReference>
<protein>
    <recommendedName>
        <fullName evidence="6">Aldose 1-epimerase</fullName>
    </recommendedName>
</protein>
<dbReference type="InterPro" id="IPR047215">
    <property type="entry name" value="Galactose_mutarotase-like"/>
</dbReference>
<dbReference type="GO" id="GO:0004034">
    <property type="term" value="F:aldose 1-epimerase activity"/>
    <property type="evidence" value="ECO:0007669"/>
    <property type="project" value="TreeGrafter"/>
</dbReference>
<evidence type="ECO:0000313" key="4">
    <source>
        <dbReference type="EMBL" id="OAJ40543.1"/>
    </source>
</evidence>
<dbReference type="Pfam" id="PF01263">
    <property type="entry name" value="Aldose_epim"/>
    <property type="match status" value="1"/>
</dbReference>
<dbReference type="PANTHER" id="PTHR10091:SF0">
    <property type="entry name" value="GALACTOSE MUTAROTASE"/>
    <property type="match status" value="1"/>
</dbReference>
<evidence type="ECO:0000256" key="3">
    <source>
        <dbReference type="ARBA" id="ARBA00023277"/>
    </source>
</evidence>
<dbReference type="CDD" id="cd09019">
    <property type="entry name" value="galactose_mutarotase_like"/>
    <property type="match status" value="1"/>
</dbReference>
<evidence type="ECO:0000256" key="2">
    <source>
        <dbReference type="ARBA" id="ARBA00023235"/>
    </source>
</evidence>
<dbReference type="InterPro" id="IPR008183">
    <property type="entry name" value="Aldose_1/G6P_1-epimerase"/>
</dbReference>
<name>A0A177WKC7_BATDL</name>
<dbReference type="Proteomes" id="UP000077115">
    <property type="component" value="Unassembled WGS sequence"/>
</dbReference>
<gene>
    <name evidence="4" type="ORF">BDEG_24262</name>
</gene>
<proteinExistence type="inferred from homology"/>
<dbReference type="GO" id="GO:0030246">
    <property type="term" value="F:carbohydrate binding"/>
    <property type="evidence" value="ECO:0007669"/>
    <property type="project" value="InterPro"/>
</dbReference>
<keyword evidence="3" id="KW-0119">Carbohydrate metabolism</keyword>
<dbReference type="EMBL" id="DS022304">
    <property type="protein sequence ID" value="OAJ40543.1"/>
    <property type="molecule type" value="Genomic_DNA"/>
</dbReference>
<dbReference type="VEuPathDB" id="FungiDB:BDEG_24262"/>
<dbReference type="InterPro" id="IPR014718">
    <property type="entry name" value="GH-type_carb-bd"/>
</dbReference>
<organism evidence="4 5">
    <name type="scientific">Batrachochytrium dendrobatidis (strain JEL423)</name>
    <dbReference type="NCBI Taxonomy" id="403673"/>
    <lineage>
        <taxon>Eukaryota</taxon>
        <taxon>Fungi</taxon>
        <taxon>Fungi incertae sedis</taxon>
        <taxon>Chytridiomycota</taxon>
        <taxon>Chytridiomycota incertae sedis</taxon>
        <taxon>Chytridiomycetes</taxon>
        <taxon>Rhizophydiales</taxon>
        <taxon>Rhizophydiales incertae sedis</taxon>
        <taxon>Batrachochytrium</taxon>
    </lineage>
</organism>
<accession>A0A177WKC7</accession>
<dbReference type="SUPFAM" id="SSF74650">
    <property type="entry name" value="Galactose mutarotase-like"/>
    <property type="match status" value="1"/>
</dbReference>
<sequence length="393" mass="43896">MPVEEQQHSEGNVLIKSYRLFNDDETLSAQFIEYGATLTHFLVTTSDGTVRDIVLGFDHPFEYMRVGHAQNPYFGCIIGRACNRTAFGKFHLNDQDYLLDNNNGPNHLHGGINGFDKCMWKGSILSHHPPSISFTFKSQNNDQNYPGSLNITITYTLQATDLVVQIEAIMDTDQPDSLQTYVNLTTHPYFNLDGMVNPTVLDHTIDMAGVKGVLELDDTQIPTGKVLDCTDFADRDIGFAQIHTKPDYFLPITHPQTIANGLECIVRFGGVDHFYLKSHSTKTKSDDELDSKLKHCDLGPPVMRLASHASGIALEMYTDALGIQVYTSNWLDGSLSAKKSSQPSNAQYGRFSAVCFEPSAPPNSINNPAYRHLVVMDKHNPWTQTSIYRVMLI</sequence>
<dbReference type="AlphaFoldDB" id="A0A177WKC7"/>
<reference evidence="4 5" key="1">
    <citation type="submission" date="2006-10" db="EMBL/GenBank/DDBJ databases">
        <title>The Genome Sequence of Batrachochytrium dendrobatidis JEL423.</title>
        <authorList>
            <consortium name="The Broad Institute Genome Sequencing Platform"/>
            <person name="Birren B."/>
            <person name="Lander E."/>
            <person name="Galagan J."/>
            <person name="Cuomo C."/>
            <person name="Devon K."/>
            <person name="Jaffe D."/>
            <person name="Butler J."/>
            <person name="Alvarez P."/>
            <person name="Gnerre S."/>
            <person name="Grabherr M."/>
            <person name="Kleber M."/>
            <person name="Mauceli E."/>
            <person name="Brockman W."/>
            <person name="Young S."/>
            <person name="LaButti K."/>
            <person name="Sykes S."/>
            <person name="DeCaprio D."/>
            <person name="Crawford M."/>
            <person name="Koehrsen M."/>
            <person name="Engels R."/>
            <person name="Montgomery P."/>
            <person name="Pearson M."/>
            <person name="Howarth C."/>
            <person name="Larson L."/>
            <person name="White J."/>
            <person name="O'Leary S."/>
            <person name="Kodira C."/>
            <person name="Zeng Q."/>
            <person name="Yandava C."/>
            <person name="Alvarado L."/>
            <person name="Longcore J."/>
            <person name="James T."/>
        </authorList>
    </citation>
    <scope>NUCLEOTIDE SEQUENCE [LARGE SCALE GENOMIC DNA]</scope>
    <source>
        <strain evidence="4 5">JEL423</strain>
    </source>
</reference>
<dbReference type="PANTHER" id="PTHR10091">
    <property type="entry name" value="ALDOSE-1-EPIMERASE"/>
    <property type="match status" value="1"/>
</dbReference>
<dbReference type="eggNOG" id="KOG1604">
    <property type="taxonomic scope" value="Eukaryota"/>
</dbReference>
<reference evidence="4 5" key="2">
    <citation type="submission" date="2016-05" db="EMBL/GenBank/DDBJ databases">
        <title>Lineage-specific infection strategies underlie the spectrum of fungal disease in amphibians.</title>
        <authorList>
            <person name="Cuomo C.A."/>
            <person name="Farrer R.A."/>
            <person name="James T."/>
            <person name="Longcore J."/>
            <person name="Birren B."/>
        </authorList>
    </citation>
    <scope>NUCLEOTIDE SEQUENCE [LARGE SCALE GENOMIC DNA]</scope>
    <source>
        <strain evidence="4 5">JEL423</strain>
    </source>
</reference>
<comment type="similarity">
    <text evidence="1">Belongs to the aldose epimerase family.</text>
</comment>
<evidence type="ECO:0000256" key="1">
    <source>
        <dbReference type="ARBA" id="ARBA00006206"/>
    </source>
</evidence>
<evidence type="ECO:0000313" key="5">
    <source>
        <dbReference type="Proteomes" id="UP000077115"/>
    </source>
</evidence>
<dbReference type="Gene3D" id="2.70.98.10">
    <property type="match status" value="1"/>
</dbReference>
<keyword evidence="2" id="KW-0413">Isomerase</keyword>